<evidence type="ECO:0000256" key="2">
    <source>
        <dbReference type="ARBA" id="ARBA00022528"/>
    </source>
</evidence>
<gene>
    <name evidence="7" type="ORF">ES288_A05G191600v1</name>
</gene>
<reference evidence="7 8" key="1">
    <citation type="submission" date="2019-06" db="EMBL/GenBank/DDBJ databases">
        <title>WGS assembly of Gossypium darwinii.</title>
        <authorList>
            <person name="Chen Z.J."/>
            <person name="Sreedasyam A."/>
            <person name="Ando A."/>
            <person name="Song Q."/>
            <person name="De L."/>
            <person name="Hulse-Kemp A."/>
            <person name="Ding M."/>
            <person name="Ye W."/>
            <person name="Kirkbride R."/>
            <person name="Jenkins J."/>
            <person name="Plott C."/>
            <person name="Lovell J."/>
            <person name="Lin Y.-M."/>
            <person name="Vaughn R."/>
            <person name="Liu B."/>
            <person name="Li W."/>
            <person name="Simpson S."/>
            <person name="Scheffler B."/>
            <person name="Saski C."/>
            <person name="Grover C."/>
            <person name="Hu G."/>
            <person name="Conover J."/>
            <person name="Carlson J."/>
            <person name="Shu S."/>
            <person name="Boston L."/>
            <person name="Williams M."/>
            <person name="Peterson D."/>
            <person name="Mcgee K."/>
            <person name="Jones D."/>
            <person name="Wendel J."/>
            <person name="Stelly D."/>
            <person name="Grimwood J."/>
            <person name="Schmutz J."/>
        </authorList>
    </citation>
    <scope>NUCLEOTIDE SEQUENCE [LARGE SCALE GENOMIC DNA]</scope>
    <source>
        <strain evidence="7">1808015.09</strain>
    </source>
</reference>
<keyword evidence="3" id="KW-0934">Plastid</keyword>
<dbReference type="InterPro" id="IPR052495">
    <property type="entry name" value="Alpha-glucan_binding_chloro"/>
</dbReference>
<comment type="subcellular location">
    <subcellularLocation>
        <location evidence="1">Plastid</location>
        <location evidence="1">Chloroplast stroma</location>
    </subcellularLocation>
</comment>
<dbReference type="GO" id="GO:2000904">
    <property type="term" value="P:regulation of starch metabolic process"/>
    <property type="evidence" value="ECO:0007669"/>
    <property type="project" value="TreeGrafter"/>
</dbReference>
<evidence type="ECO:0000256" key="1">
    <source>
        <dbReference type="ARBA" id="ARBA00004470"/>
    </source>
</evidence>
<feature type="compositionally biased region" description="Polar residues" evidence="6">
    <location>
        <begin position="113"/>
        <end position="123"/>
    </location>
</feature>
<dbReference type="GO" id="GO:0009570">
    <property type="term" value="C:chloroplast stroma"/>
    <property type="evidence" value="ECO:0007669"/>
    <property type="project" value="UniProtKB-SubCell"/>
</dbReference>
<evidence type="ECO:0000313" key="7">
    <source>
        <dbReference type="EMBL" id="TYH17441.1"/>
    </source>
</evidence>
<evidence type="ECO:0000256" key="5">
    <source>
        <dbReference type="ARBA" id="ARBA00038237"/>
    </source>
</evidence>
<dbReference type="PANTHER" id="PTHR34113:SF3">
    <property type="entry name" value="PROTEIN EARLY STARVATION 1, CHLOROPLASTIC"/>
    <property type="match status" value="1"/>
</dbReference>
<evidence type="ECO:0000256" key="4">
    <source>
        <dbReference type="ARBA" id="ARBA00022946"/>
    </source>
</evidence>
<dbReference type="AlphaFoldDB" id="A0A5D2GH65"/>
<feature type="region of interest" description="Disordered" evidence="6">
    <location>
        <begin position="59"/>
        <end position="88"/>
    </location>
</feature>
<keyword evidence="8" id="KW-1185">Reference proteome</keyword>
<comment type="similarity">
    <text evidence="5">Belongs to the ESV1 family.</text>
</comment>
<feature type="region of interest" description="Disordered" evidence="6">
    <location>
        <begin position="105"/>
        <end position="137"/>
    </location>
</feature>
<evidence type="ECO:0000256" key="3">
    <source>
        <dbReference type="ARBA" id="ARBA00022640"/>
    </source>
</evidence>
<evidence type="ECO:0008006" key="9">
    <source>
        <dbReference type="Google" id="ProtNLM"/>
    </source>
</evidence>
<feature type="compositionally biased region" description="Basic and acidic residues" evidence="6">
    <location>
        <begin position="124"/>
        <end position="137"/>
    </location>
</feature>
<name>A0A5D2GH65_GOSDA</name>
<protein>
    <recommendedName>
        <fullName evidence="9">Inactive purple acid phosphatase-like protein</fullName>
    </recommendedName>
</protein>
<dbReference type="GO" id="GO:2001070">
    <property type="term" value="F:starch binding"/>
    <property type="evidence" value="ECO:0007669"/>
    <property type="project" value="TreeGrafter"/>
</dbReference>
<accession>A0A5D2GH65</accession>
<proteinExistence type="inferred from homology"/>
<dbReference type="Proteomes" id="UP000323506">
    <property type="component" value="Chromosome A05"/>
</dbReference>
<keyword evidence="2" id="KW-0150">Chloroplast</keyword>
<sequence>MVASSRGFTTQLELKLSTLFISYGLAPSKKKRMCFPRDPLTILSRISCCCSEPVVPVRRGSGSGKSNEKVEDWRFDSKKSPHRVRVQASSAMPFASAQSRFTSKQEKFYSRCTPRNSGPQSRDTPPKRDTGIANEKDWGISLLNESVNESGTNEDGSTWYQESGEDLGENGHRCRWTRMGGKSHDGSSEWKETWWEKSDWSGYKELGVEKSGRNAEGDSWWETWQEVLHQDEWSNLARIERSAQKEAKSGSENAGWHEKWWEKYDAKGWTEKGAHKYGRLNEQSWWEKWGEHYDGSGSVLKWTDKWAETELGTKWGDKWEEKFFAGIGSRQGETWHVSPSGERWSRKWGEEHFGNGKVHKYGKSTTGESWDIVVDEETYYESEPHYGWADVVGDSSQLLSIQPRERPPGVYPPLDFGSSPRPERAMSSLELVINAKGKSYKSHLLGF</sequence>
<dbReference type="EMBL" id="CM017692">
    <property type="protein sequence ID" value="TYH17441.1"/>
    <property type="molecule type" value="Genomic_DNA"/>
</dbReference>
<organism evidence="7 8">
    <name type="scientific">Gossypium darwinii</name>
    <name type="common">Darwin's cotton</name>
    <name type="synonym">Gossypium barbadense var. darwinii</name>
    <dbReference type="NCBI Taxonomy" id="34276"/>
    <lineage>
        <taxon>Eukaryota</taxon>
        <taxon>Viridiplantae</taxon>
        <taxon>Streptophyta</taxon>
        <taxon>Embryophyta</taxon>
        <taxon>Tracheophyta</taxon>
        <taxon>Spermatophyta</taxon>
        <taxon>Magnoliopsida</taxon>
        <taxon>eudicotyledons</taxon>
        <taxon>Gunneridae</taxon>
        <taxon>Pentapetalae</taxon>
        <taxon>rosids</taxon>
        <taxon>malvids</taxon>
        <taxon>Malvales</taxon>
        <taxon>Malvaceae</taxon>
        <taxon>Malvoideae</taxon>
        <taxon>Gossypium</taxon>
    </lineage>
</organism>
<dbReference type="GO" id="GO:0043036">
    <property type="term" value="C:starch grain"/>
    <property type="evidence" value="ECO:0007669"/>
    <property type="project" value="TreeGrafter"/>
</dbReference>
<dbReference type="PANTHER" id="PTHR34113">
    <property type="entry name" value="INACTIVE PURPLE ACID PHOSPHATASE-LIKE PROTEIN"/>
    <property type="match status" value="1"/>
</dbReference>
<evidence type="ECO:0000313" key="8">
    <source>
        <dbReference type="Proteomes" id="UP000323506"/>
    </source>
</evidence>
<dbReference type="GO" id="GO:0005982">
    <property type="term" value="P:starch metabolic process"/>
    <property type="evidence" value="ECO:0007669"/>
    <property type="project" value="TreeGrafter"/>
</dbReference>
<evidence type="ECO:0000256" key="6">
    <source>
        <dbReference type="SAM" id="MobiDB-lite"/>
    </source>
</evidence>
<keyword evidence="4" id="KW-0809">Transit peptide</keyword>
<feature type="compositionally biased region" description="Basic and acidic residues" evidence="6">
    <location>
        <begin position="66"/>
        <end position="79"/>
    </location>
</feature>